<organism evidence="5 6">
    <name type="scientific">Cellulomonas chitinilytica</name>
    <dbReference type="NCBI Taxonomy" id="398759"/>
    <lineage>
        <taxon>Bacteria</taxon>
        <taxon>Bacillati</taxon>
        <taxon>Actinomycetota</taxon>
        <taxon>Actinomycetes</taxon>
        <taxon>Micrococcales</taxon>
        <taxon>Cellulomonadaceae</taxon>
        <taxon>Cellulomonas</taxon>
    </lineage>
</organism>
<dbReference type="Proteomes" id="UP000632740">
    <property type="component" value="Unassembled WGS sequence"/>
</dbReference>
<dbReference type="CDD" id="cd06170">
    <property type="entry name" value="LuxR_C_like"/>
    <property type="match status" value="1"/>
</dbReference>
<dbReference type="SUPFAM" id="SSF46894">
    <property type="entry name" value="C-terminal effector domain of the bipartite response regulators"/>
    <property type="match status" value="1"/>
</dbReference>
<dbReference type="SMART" id="SM00421">
    <property type="entry name" value="HTH_LUXR"/>
    <property type="match status" value="1"/>
</dbReference>
<protein>
    <submittedName>
        <fullName evidence="5">Transcriptional regulator</fullName>
    </submittedName>
</protein>
<dbReference type="PANTHER" id="PTHR44688">
    <property type="entry name" value="DNA-BINDING TRANSCRIPTIONAL ACTIVATOR DEVR_DOSR"/>
    <property type="match status" value="1"/>
</dbReference>
<dbReference type="GO" id="GO:0006355">
    <property type="term" value="P:regulation of DNA-templated transcription"/>
    <property type="evidence" value="ECO:0007669"/>
    <property type="project" value="InterPro"/>
</dbReference>
<dbReference type="InterPro" id="IPR000792">
    <property type="entry name" value="Tscrpt_reg_LuxR_C"/>
</dbReference>
<dbReference type="PANTHER" id="PTHR44688:SF16">
    <property type="entry name" value="DNA-BINDING TRANSCRIPTIONAL ACTIVATOR DEVR_DOSR"/>
    <property type="match status" value="1"/>
</dbReference>
<dbReference type="InterPro" id="IPR059106">
    <property type="entry name" value="WHD_MalT"/>
</dbReference>
<dbReference type="Pfam" id="PF00196">
    <property type="entry name" value="GerE"/>
    <property type="match status" value="1"/>
</dbReference>
<dbReference type="InterPro" id="IPR036388">
    <property type="entry name" value="WH-like_DNA-bd_sf"/>
</dbReference>
<dbReference type="EMBL" id="BONK01000019">
    <property type="protein sequence ID" value="GIG23421.1"/>
    <property type="molecule type" value="Genomic_DNA"/>
</dbReference>
<dbReference type="PROSITE" id="PS50043">
    <property type="entry name" value="HTH_LUXR_2"/>
    <property type="match status" value="1"/>
</dbReference>
<keyword evidence="3" id="KW-0804">Transcription</keyword>
<evidence type="ECO:0000259" key="4">
    <source>
        <dbReference type="PROSITE" id="PS50043"/>
    </source>
</evidence>
<proteinExistence type="predicted"/>
<dbReference type="Pfam" id="PF25873">
    <property type="entry name" value="WHD_MalT"/>
    <property type="match status" value="1"/>
</dbReference>
<dbReference type="AlphaFoldDB" id="A0A919U3L5"/>
<feature type="domain" description="HTH luxR-type" evidence="4">
    <location>
        <begin position="779"/>
        <end position="845"/>
    </location>
</feature>
<dbReference type="PRINTS" id="PR00038">
    <property type="entry name" value="HTHLUXR"/>
</dbReference>
<dbReference type="Gene3D" id="1.10.10.10">
    <property type="entry name" value="Winged helix-like DNA-binding domain superfamily/Winged helix DNA-binding domain"/>
    <property type="match status" value="1"/>
</dbReference>
<dbReference type="InterPro" id="IPR016032">
    <property type="entry name" value="Sig_transdc_resp-reg_C-effctor"/>
</dbReference>
<comment type="caution">
    <text evidence="5">The sequence shown here is derived from an EMBL/GenBank/DDBJ whole genome shotgun (WGS) entry which is preliminary data.</text>
</comment>
<evidence type="ECO:0000256" key="2">
    <source>
        <dbReference type="ARBA" id="ARBA00023125"/>
    </source>
</evidence>
<reference evidence="5" key="1">
    <citation type="submission" date="2021-01" db="EMBL/GenBank/DDBJ databases">
        <title>Whole genome shotgun sequence of Cellulomonas chitinilytica NBRC 110799.</title>
        <authorList>
            <person name="Komaki H."/>
            <person name="Tamura T."/>
        </authorList>
    </citation>
    <scope>NUCLEOTIDE SEQUENCE</scope>
    <source>
        <strain evidence="5">NBRC 110799</strain>
    </source>
</reference>
<name>A0A919U3L5_9CELL</name>
<sequence length="848" mass="90607">MEARLDGVLTHRLTVVAAGAGWGKTTAVASWCRHRDVRTAWVVLEPRDDTPSAVWLRVVEAVRASGAVPAEHELMRLRVPPTVTAPFATRLLHLLEQLAEQVVLVLDDFQVVHDPQALAAVGDLVRYALPLHVVVVTRADPPLTLQRMSLDGRVDHVRAEHLAFDAQEVQALAAAEQVPLSAAGSRVLLDRTEGWPVGVRLGLRQPADPRTGTPTGLPDPDRAVGEYLLEEVLAAQKPEVRDFLVRTSVATTLTPELAEAIVPGAPAHRYLAELVASNDFVTPLGGGYRYHPLLRDMLMGTLRFEDPAGFRDAHVRAARWLVVHGDPLHALDHAASAGSWDLFGEIFVEAGAALVAGPQREAVLSAARRVPFVDAPQSALLELCAATDACVRGRIPAGHLHVRRARALLDELPVEHRAAADVLVEILAAHVALGRGDLPGTVSAATAATRVLDGTAWPFPAFEHYGTWVHDLRATGLCWEGDVDLARAELDRMLRDVDPTVASLTTLNGHAYLALCDAIDGRYDDAARRADGTLVLAENAGWQGYEHLRPAYAASALAALVRGDWHGADRTLAYGFAADVGGDEPVLLVALHALQVRVAVASGRIRAARVAFEQACRDATDVPLPPVAGDLLARAATDLAVHALTHDQRPDLLSPPARTTREVLLVCQARTALARHDVTAAVAAAREVLAAGVDLLPLTRVEALLVLAGTAELVGDTAGADAWTRQALDEAADARLVQPFVVRGPAPLRSAVDRAVARRSDELAVAIGGHLGRGAPVTEPTPLVMALTDRELVILTALATMQSNAEIAGELFVSVNTVKAHLKSVFRKLDVTTRRGAVRRGRDLGLLP</sequence>
<dbReference type="GO" id="GO:0003677">
    <property type="term" value="F:DNA binding"/>
    <property type="evidence" value="ECO:0007669"/>
    <property type="project" value="UniProtKB-KW"/>
</dbReference>
<evidence type="ECO:0000313" key="5">
    <source>
        <dbReference type="EMBL" id="GIG23421.1"/>
    </source>
</evidence>
<keyword evidence="2" id="KW-0238">DNA-binding</keyword>
<keyword evidence="6" id="KW-1185">Reference proteome</keyword>
<evidence type="ECO:0000313" key="6">
    <source>
        <dbReference type="Proteomes" id="UP000632740"/>
    </source>
</evidence>
<accession>A0A919U3L5</accession>
<keyword evidence="1" id="KW-0805">Transcription regulation</keyword>
<gene>
    <name evidence="5" type="ORF">Cch01nite_41450</name>
</gene>
<evidence type="ECO:0000256" key="3">
    <source>
        <dbReference type="ARBA" id="ARBA00023163"/>
    </source>
</evidence>
<evidence type="ECO:0000256" key="1">
    <source>
        <dbReference type="ARBA" id="ARBA00023015"/>
    </source>
</evidence>